<evidence type="ECO:0000313" key="2">
    <source>
        <dbReference type="EMBL" id="AOO66024.1"/>
    </source>
</evidence>
<dbReference type="NCBIfam" id="NF003814">
    <property type="entry name" value="PRK05406.1-3"/>
    <property type="match status" value="1"/>
</dbReference>
<dbReference type="InterPro" id="IPR005501">
    <property type="entry name" value="LamB/YcsF/PxpA-like"/>
</dbReference>
<dbReference type="AlphaFoldDB" id="A0A1D7TMA0"/>
<dbReference type="NCBIfam" id="NF003816">
    <property type="entry name" value="PRK05406.1-5"/>
    <property type="match status" value="1"/>
</dbReference>
<dbReference type="PANTHER" id="PTHR30292">
    <property type="entry name" value="UNCHARACTERIZED PROTEIN YBGL-RELATED"/>
    <property type="match status" value="1"/>
</dbReference>
<dbReference type="SUPFAM" id="SSF88713">
    <property type="entry name" value="Glycoside hydrolase/deacetylase"/>
    <property type="match status" value="1"/>
</dbReference>
<protein>
    <recommendedName>
        <fullName evidence="1">5-oxoprolinase subunit A</fullName>
        <shortName evidence="1">5-OPase subunit A</shortName>
        <ecNumber evidence="1">3.5.2.9</ecNumber>
    </recommendedName>
    <alternativeName>
        <fullName evidence="1">5-oxoprolinase (ATP-hydrolyzing) subunit A</fullName>
    </alternativeName>
</protein>
<dbReference type="RefSeq" id="WP_084010894.1">
    <property type="nucleotide sequence ID" value="NZ_CP017111.1"/>
</dbReference>
<comment type="catalytic activity">
    <reaction evidence="1">
        <text>5-oxo-L-proline + ATP + 2 H2O = L-glutamate + ADP + phosphate + H(+)</text>
        <dbReference type="Rhea" id="RHEA:10348"/>
        <dbReference type="ChEBI" id="CHEBI:15377"/>
        <dbReference type="ChEBI" id="CHEBI:15378"/>
        <dbReference type="ChEBI" id="CHEBI:29985"/>
        <dbReference type="ChEBI" id="CHEBI:30616"/>
        <dbReference type="ChEBI" id="CHEBI:43474"/>
        <dbReference type="ChEBI" id="CHEBI:58402"/>
        <dbReference type="ChEBI" id="CHEBI:456216"/>
        <dbReference type="EC" id="3.5.2.9"/>
    </reaction>
</comment>
<dbReference type="Proteomes" id="UP000094609">
    <property type="component" value="Chromosome"/>
</dbReference>
<keyword evidence="1" id="KW-0378">Hydrolase</keyword>
<dbReference type="Pfam" id="PF03746">
    <property type="entry name" value="LamB_YcsF"/>
    <property type="match status" value="1"/>
</dbReference>
<dbReference type="STRING" id="1193502.SHALO_2263"/>
<dbReference type="GO" id="GO:0005975">
    <property type="term" value="P:carbohydrate metabolic process"/>
    <property type="evidence" value="ECO:0007669"/>
    <property type="project" value="InterPro"/>
</dbReference>
<dbReference type="HAMAP" id="MF_00691">
    <property type="entry name" value="PxpA"/>
    <property type="match status" value="1"/>
</dbReference>
<reference evidence="3" key="1">
    <citation type="submission" date="2016-08" db="EMBL/GenBank/DDBJ databases">
        <title>Complete genome sequence of the organohalide-respiring Epsilonproteobacterium Sulfurospirillum halorespirans.</title>
        <authorList>
            <person name="Goris T."/>
            <person name="Zimmermann J."/>
            <person name="Schenz B."/>
            <person name="Lemos M."/>
            <person name="Hackermueller J."/>
            <person name="Diekert G."/>
        </authorList>
    </citation>
    <scope>NUCLEOTIDE SEQUENCE [LARGE SCALE GENOMIC DNA]</scope>
    <source>
        <strain>DSM 13726</strain>
        <strain evidence="3">PCE-M2</strain>
    </source>
</reference>
<evidence type="ECO:0000313" key="3">
    <source>
        <dbReference type="Proteomes" id="UP000094609"/>
    </source>
</evidence>
<keyword evidence="1" id="KW-0547">Nucleotide-binding</keyword>
<comment type="subunit">
    <text evidence="1">Forms a complex composed of PxpA, PxpB and PxpC.</text>
</comment>
<dbReference type="PATRIC" id="fig|1193502.14.peg.2291"/>
<dbReference type="GO" id="GO:0017168">
    <property type="term" value="F:5-oxoprolinase (ATP-hydrolyzing) activity"/>
    <property type="evidence" value="ECO:0007669"/>
    <property type="project" value="UniProtKB-UniRule"/>
</dbReference>
<dbReference type="PANTHER" id="PTHR30292:SF0">
    <property type="entry name" value="5-OXOPROLINASE SUBUNIT A"/>
    <property type="match status" value="1"/>
</dbReference>
<dbReference type="EC" id="3.5.2.9" evidence="1"/>
<proteinExistence type="inferred from homology"/>
<evidence type="ECO:0000256" key="1">
    <source>
        <dbReference type="HAMAP-Rule" id="MF_00691"/>
    </source>
</evidence>
<accession>A0A1D7TMA0</accession>
<dbReference type="CDD" id="cd10787">
    <property type="entry name" value="LamB_YcsF_like"/>
    <property type="match status" value="1"/>
</dbReference>
<sequence>MSIKLNCDAGESFGSWKMGLDEAIMPYVDMANFACGFHAGDPLIMDRSIKLALKHGVSIGAHPAYPDLMGFGRRSMVCSLDEVESMVIYQIGALQGFATANGATLSYVKPHGGLYNDMMKDERIFKAVATAVARVNPKLKLMILSMVDTSKQEAIAKELGLELIYEVFADRAYDDSGLLVPRTQKGAVLHDVQSVIERLKLLQKEGVLETISGKRIALRADTLCVHGDNEEAVAMVETLRKSM</sequence>
<dbReference type="EMBL" id="CP017111">
    <property type="protein sequence ID" value="AOO66024.1"/>
    <property type="molecule type" value="Genomic_DNA"/>
</dbReference>
<dbReference type="KEGG" id="shal:SHALO_2263"/>
<organism evidence="2 3">
    <name type="scientific">Sulfurospirillum halorespirans DSM 13726</name>
    <dbReference type="NCBI Taxonomy" id="1193502"/>
    <lineage>
        <taxon>Bacteria</taxon>
        <taxon>Pseudomonadati</taxon>
        <taxon>Campylobacterota</taxon>
        <taxon>Epsilonproteobacteria</taxon>
        <taxon>Campylobacterales</taxon>
        <taxon>Sulfurospirillaceae</taxon>
        <taxon>Sulfurospirillum</taxon>
    </lineage>
</organism>
<gene>
    <name evidence="1" type="primary">pxpA</name>
    <name evidence="2" type="ORF">SHALO_2263</name>
</gene>
<dbReference type="Gene3D" id="3.20.20.370">
    <property type="entry name" value="Glycoside hydrolase/deacetylase"/>
    <property type="match status" value="1"/>
</dbReference>
<dbReference type="InterPro" id="IPR011330">
    <property type="entry name" value="Glyco_hydro/deAcase_b/a-brl"/>
</dbReference>
<name>A0A1D7TMA0_9BACT</name>
<keyword evidence="3" id="KW-1185">Reference proteome</keyword>
<keyword evidence="1" id="KW-0067">ATP-binding</keyword>
<comment type="function">
    <text evidence="1">Catalyzes the cleavage of 5-oxoproline to form L-glutamate coupled to the hydrolysis of ATP to ADP and inorganic phosphate.</text>
</comment>
<dbReference type="GO" id="GO:0005524">
    <property type="term" value="F:ATP binding"/>
    <property type="evidence" value="ECO:0007669"/>
    <property type="project" value="UniProtKB-UniRule"/>
</dbReference>
<comment type="similarity">
    <text evidence="1">Belongs to the LamB/PxpA family.</text>
</comment>